<gene>
    <name evidence="3" type="ORF">PX52LOC_00889</name>
</gene>
<dbReference type="OrthoDB" id="266288at2"/>
<keyword evidence="4" id="KW-1185">Reference proteome</keyword>
<feature type="region of interest" description="Disordered" evidence="1">
    <location>
        <begin position="599"/>
        <end position="622"/>
    </location>
</feature>
<evidence type="ECO:0000313" key="4">
    <source>
        <dbReference type="Proteomes" id="UP000324974"/>
    </source>
</evidence>
<feature type="chain" id="PRO_5022864257" evidence="2">
    <location>
        <begin position="28"/>
        <end position="687"/>
    </location>
</feature>
<proteinExistence type="predicted"/>
<sequence>MLSRVQFALQSLLVATAALLATTVITAQTPQPTDPKATPPVPADTTPGSTKELRGPQEKNAKIFQELSRGLLTLAQRLEKSDRPEDKERAKTIYAAIEHSQKAGIDTQYKTLIAGLSKGSENPQDIGGIKGQNAELIKALQEMITILQTDDESERLKKEIATLEQFLKAAEALKRKTENHRAMVEAGKGDASKQANTQKDLADQTKDLAERMGGKKPGDDKKGGEATAKADPKSTPKGEPKPGESSAEAKGDSKDPKANDKDPMAGEKGSEAKEGKPSENAAESKKGGEPKEGEAGEPKGAGEPKAGEPKAGEPKTGEPKAGEPKAGEPKAGEPKAGEPKAGEPKPAGESKGTGQGKGEPKSSKGQQAKGGEGRGKGGEPKPGEQQAQAKPPGDGEPKPGQPGGQSPPPPPPQNQTPGRKQVAEAYPNQKQAEEELKKPDRVEAAKQQDQAIEKLAKAIEELKKKLKQLREEEMLKTLAALEARCNRMLSMQIEVYEGTKVVHNGVVKNNNQKTTADHQKSQQLGDKESEIVAEAEKAMKLLESEGSAVAFAGVLEEVKGDMQAVQKRLAATWVDTDTQAIEENIIQMLKDMIESLKKAQQEIKKSQGEPPPPGGKPGPKPLIDQLAELKLIRAFQTQVNSRTKMYATKYTGEQASDPIVQNELRQLSQRQAKLQDMIQKMATGANK</sequence>
<organism evidence="3 4">
    <name type="scientific">Limnoglobus roseus</name>
    <dbReference type="NCBI Taxonomy" id="2598579"/>
    <lineage>
        <taxon>Bacteria</taxon>
        <taxon>Pseudomonadati</taxon>
        <taxon>Planctomycetota</taxon>
        <taxon>Planctomycetia</taxon>
        <taxon>Gemmatales</taxon>
        <taxon>Gemmataceae</taxon>
        <taxon>Limnoglobus</taxon>
    </lineage>
</organism>
<feature type="region of interest" description="Disordered" evidence="1">
    <location>
        <begin position="29"/>
        <end position="55"/>
    </location>
</feature>
<dbReference type="KEGG" id="lrs:PX52LOC_00889"/>
<feature type="signal peptide" evidence="2">
    <location>
        <begin position="1"/>
        <end position="27"/>
    </location>
</feature>
<keyword evidence="2" id="KW-0732">Signal</keyword>
<dbReference type="Proteomes" id="UP000324974">
    <property type="component" value="Chromosome"/>
</dbReference>
<dbReference type="RefSeq" id="WP_149108950.1">
    <property type="nucleotide sequence ID" value="NZ_CP042425.1"/>
</dbReference>
<feature type="compositionally biased region" description="Basic and acidic residues" evidence="1">
    <location>
        <begin position="209"/>
        <end position="348"/>
    </location>
</feature>
<dbReference type="AlphaFoldDB" id="A0A5C1A763"/>
<accession>A0A5C1A763</accession>
<dbReference type="EMBL" id="CP042425">
    <property type="protein sequence ID" value="QEL14027.1"/>
    <property type="molecule type" value="Genomic_DNA"/>
</dbReference>
<evidence type="ECO:0000256" key="1">
    <source>
        <dbReference type="SAM" id="MobiDB-lite"/>
    </source>
</evidence>
<feature type="compositionally biased region" description="Pro residues" evidence="1">
    <location>
        <begin position="405"/>
        <end position="414"/>
    </location>
</feature>
<protein>
    <submittedName>
        <fullName evidence="3">Uncharacterized protein</fullName>
    </submittedName>
</protein>
<evidence type="ECO:0000313" key="3">
    <source>
        <dbReference type="EMBL" id="QEL14027.1"/>
    </source>
</evidence>
<feature type="compositionally biased region" description="Basic and acidic residues" evidence="1">
    <location>
        <begin position="371"/>
        <end position="382"/>
    </location>
</feature>
<evidence type="ECO:0000256" key="2">
    <source>
        <dbReference type="SAM" id="SignalP"/>
    </source>
</evidence>
<name>A0A5C1A763_9BACT</name>
<reference evidence="4" key="1">
    <citation type="submission" date="2019-08" db="EMBL/GenBank/DDBJ databases">
        <title>Limnoglobus roseus gen. nov., sp. nov., a novel freshwater planctomycete with a giant genome from the family Gemmataceae.</title>
        <authorList>
            <person name="Kulichevskaya I.S."/>
            <person name="Naumoff D.G."/>
            <person name="Miroshnikov K."/>
            <person name="Ivanova A."/>
            <person name="Philippov D.A."/>
            <person name="Hakobyan A."/>
            <person name="Rijpstra I.C."/>
            <person name="Sinninghe Damste J.S."/>
            <person name="Liesack W."/>
            <person name="Dedysh S.N."/>
        </authorList>
    </citation>
    <scope>NUCLEOTIDE SEQUENCE [LARGE SCALE GENOMIC DNA]</scope>
    <source>
        <strain evidence="4">PX52</strain>
    </source>
</reference>
<feature type="compositionally biased region" description="Basic and acidic residues" evidence="1">
    <location>
        <begin position="431"/>
        <end position="448"/>
    </location>
</feature>
<feature type="region of interest" description="Disordered" evidence="1">
    <location>
        <begin position="209"/>
        <end position="448"/>
    </location>
</feature>
<feature type="compositionally biased region" description="Pro residues" evidence="1">
    <location>
        <begin position="609"/>
        <end position="620"/>
    </location>
</feature>